<protein>
    <recommendedName>
        <fullName evidence="3">CEP76/DRC7 peptidase-like domain-containing protein</fullName>
    </recommendedName>
</protein>
<accession>A0AA41R0Q9</accession>
<keyword evidence="2" id="KW-0963">Cytoplasm</keyword>
<keyword evidence="2" id="KW-0206">Cytoskeleton</keyword>
<comment type="subcellular location">
    <subcellularLocation>
        <location evidence="1">Cytoplasm</location>
        <location evidence="1">Cytoskeleton</location>
    </subcellularLocation>
</comment>
<sequence>MLGWSGLKATALALALVLLLMYGYHSLMWHWEFGGPVKNALVALTAAELEMPHLDGTVEVIATRQRIGSREIAAMLPMERMESSFLVWRLGGVANAAATAMGVDRRHHVANAFLEGYVPFPVTSPWMAWHVIAQRKKYMFDHVQYAGLRDVWQTSKQAFHFTRGDCEDHAILLADWLIGEGYDAWVAVGTVQGQGHAWVVLFDANGTEYLLEATRKRRLRGLHRLPLTLSHTEYHPRMRFNRDQFWYNTGLPLTTAYRSSQWRMQSRFHRALAGQF</sequence>
<evidence type="ECO:0000256" key="2">
    <source>
        <dbReference type="ARBA" id="ARBA00023212"/>
    </source>
</evidence>
<dbReference type="Gene3D" id="3.10.620.30">
    <property type="match status" value="1"/>
</dbReference>
<gene>
    <name evidence="4" type="ORF">MRX98_02505</name>
</gene>
<comment type="caution">
    <text evidence="4">The sequence shown here is derived from an EMBL/GenBank/DDBJ whole genome shotgun (WGS) entry which is preliminary data.</text>
</comment>
<dbReference type="AlphaFoldDB" id="A0AA41R0Q9"/>
<dbReference type="InterPro" id="IPR038765">
    <property type="entry name" value="Papain-like_cys_pep_sf"/>
</dbReference>
<evidence type="ECO:0000313" key="5">
    <source>
        <dbReference type="Proteomes" id="UP001165427"/>
    </source>
</evidence>
<dbReference type="Pfam" id="PF24656">
    <property type="entry name" value="CEPT76_peptidase"/>
    <property type="match status" value="1"/>
</dbReference>
<feature type="domain" description="CEP76/DRC7 peptidase-like" evidence="3">
    <location>
        <begin position="150"/>
        <end position="249"/>
    </location>
</feature>
<dbReference type="InterPro" id="IPR052434">
    <property type="entry name" value="Tectonic-like_complex_comp"/>
</dbReference>
<dbReference type="SUPFAM" id="SSF54001">
    <property type="entry name" value="Cysteine proteinases"/>
    <property type="match status" value="1"/>
</dbReference>
<evidence type="ECO:0000256" key="1">
    <source>
        <dbReference type="ARBA" id="ARBA00004245"/>
    </source>
</evidence>
<dbReference type="Proteomes" id="UP001165427">
    <property type="component" value="Unassembled WGS sequence"/>
</dbReference>
<dbReference type="EMBL" id="JALJRB010000002">
    <property type="protein sequence ID" value="MCJ8499431.1"/>
    <property type="molecule type" value="Genomic_DNA"/>
</dbReference>
<organism evidence="4 5">
    <name type="scientific">Desulfatitalea alkaliphila</name>
    <dbReference type="NCBI Taxonomy" id="2929485"/>
    <lineage>
        <taxon>Bacteria</taxon>
        <taxon>Pseudomonadati</taxon>
        <taxon>Thermodesulfobacteriota</taxon>
        <taxon>Desulfobacteria</taxon>
        <taxon>Desulfobacterales</taxon>
        <taxon>Desulfosarcinaceae</taxon>
        <taxon>Desulfatitalea</taxon>
    </lineage>
</organism>
<dbReference type="InterPro" id="IPR056290">
    <property type="entry name" value="CEPT76/DRC7_peptidase-like_dom"/>
</dbReference>
<dbReference type="RefSeq" id="WP_246902744.1">
    <property type="nucleotide sequence ID" value="NZ_JALJRB010000002.1"/>
</dbReference>
<dbReference type="PANTHER" id="PTHR20837">
    <property type="entry name" value="CENTROSOMAL PROTEIN-RELATED"/>
    <property type="match status" value="1"/>
</dbReference>
<proteinExistence type="predicted"/>
<dbReference type="GO" id="GO:0005856">
    <property type="term" value="C:cytoskeleton"/>
    <property type="evidence" value="ECO:0007669"/>
    <property type="project" value="UniProtKB-SubCell"/>
</dbReference>
<name>A0AA41R0Q9_9BACT</name>
<evidence type="ECO:0000259" key="3">
    <source>
        <dbReference type="Pfam" id="PF24656"/>
    </source>
</evidence>
<keyword evidence="5" id="KW-1185">Reference proteome</keyword>
<evidence type="ECO:0000313" key="4">
    <source>
        <dbReference type="EMBL" id="MCJ8499431.1"/>
    </source>
</evidence>
<reference evidence="4" key="1">
    <citation type="submission" date="2022-04" db="EMBL/GenBank/DDBJ databases">
        <title>Desulfatitalea alkaliphila sp. nov., a novel anaerobic sulfate-reducing bacterium isolated from terrestrial mud volcano, Taman Peninsula, Russia.</title>
        <authorList>
            <person name="Khomyakova M.A."/>
            <person name="Merkel A.Y."/>
            <person name="Slobodkin A.I."/>
        </authorList>
    </citation>
    <scope>NUCLEOTIDE SEQUENCE</scope>
    <source>
        <strain evidence="4">M08but</strain>
    </source>
</reference>
<dbReference type="PANTHER" id="PTHR20837:SF0">
    <property type="entry name" value="COILED-COIL AND C2 DOMAIN-CONTAINING PROTEIN 2A"/>
    <property type="match status" value="1"/>
</dbReference>